<dbReference type="SMART" id="SM00052">
    <property type="entry name" value="EAL"/>
    <property type="match status" value="1"/>
</dbReference>
<dbReference type="OrthoDB" id="9813903at2"/>
<dbReference type="KEGG" id="dbr:Deba_0503"/>
<evidence type="ECO:0000313" key="6">
    <source>
        <dbReference type="Proteomes" id="UP000009047"/>
    </source>
</evidence>
<dbReference type="InterPro" id="IPR035919">
    <property type="entry name" value="EAL_sf"/>
</dbReference>
<dbReference type="SUPFAM" id="SSF54631">
    <property type="entry name" value="CBS-domain pair"/>
    <property type="match status" value="1"/>
</dbReference>
<evidence type="ECO:0000259" key="3">
    <source>
        <dbReference type="PROSITE" id="PS50887"/>
    </source>
</evidence>
<proteinExistence type="predicted"/>
<dbReference type="SMART" id="SM00267">
    <property type="entry name" value="GGDEF"/>
    <property type="match status" value="1"/>
</dbReference>
<dbReference type="InterPro" id="IPR043128">
    <property type="entry name" value="Rev_trsase/Diguanyl_cyclase"/>
</dbReference>
<dbReference type="InterPro" id="IPR050706">
    <property type="entry name" value="Cyclic-di-GMP_PDE-like"/>
</dbReference>
<dbReference type="PROSITE" id="PS51371">
    <property type="entry name" value="CBS"/>
    <property type="match status" value="1"/>
</dbReference>
<gene>
    <name evidence="5" type="ordered locus">Deba_0503</name>
</gene>
<feature type="domain" description="GGDEF" evidence="3">
    <location>
        <begin position="600"/>
        <end position="752"/>
    </location>
</feature>
<dbReference type="InterPro" id="IPR046342">
    <property type="entry name" value="CBS_dom_sf"/>
</dbReference>
<dbReference type="eggNOG" id="COG0517">
    <property type="taxonomic scope" value="Bacteria"/>
</dbReference>
<dbReference type="Gene3D" id="3.30.70.270">
    <property type="match status" value="1"/>
</dbReference>
<dbReference type="RefSeq" id="WP_013257330.1">
    <property type="nucleotide sequence ID" value="NC_014365.1"/>
</dbReference>
<evidence type="ECO:0000256" key="1">
    <source>
        <dbReference type="PROSITE-ProRule" id="PRU00703"/>
    </source>
</evidence>
<dbReference type="PANTHER" id="PTHR33121:SF76">
    <property type="entry name" value="SIGNALING PROTEIN"/>
    <property type="match status" value="1"/>
</dbReference>
<organism evidence="5 6">
    <name type="scientific">Desulfarculus baarsii (strain ATCC 33931 / DSM 2075 / LMG 7858 / VKM B-1802 / 2st14)</name>
    <dbReference type="NCBI Taxonomy" id="644282"/>
    <lineage>
        <taxon>Bacteria</taxon>
        <taxon>Pseudomonadati</taxon>
        <taxon>Thermodesulfobacteriota</taxon>
        <taxon>Desulfarculia</taxon>
        <taxon>Desulfarculales</taxon>
        <taxon>Desulfarculaceae</taxon>
        <taxon>Desulfarculus</taxon>
    </lineage>
</organism>
<dbReference type="Gene3D" id="3.20.20.450">
    <property type="entry name" value="EAL domain"/>
    <property type="match status" value="1"/>
</dbReference>
<protein>
    <submittedName>
        <fullName evidence="5">Diguanylate cyclase/phosphodiesterase</fullName>
    </submittedName>
</protein>
<dbReference type="InterPro" id="IPR000160">
    <property type="entry name" value="GGDEF_dom"/>
</dbReference>
<keyword evidence="6" id="KW-1185">Reference proteome</keyword>
<dbReference type="PROSITE" id="PS50887">
    <property type="entry name" value="GGDEF"/>
    <property type="match status" value="1"/>
</dbReference>
<dbReference type="CDD" id="cd04598">
    <property type="entry name" value="CBS_pair_GGDEF_EAL"/>
    <property type="match status" value="1"/>
</dbReference>
<dbReference type="eggNOG" id="COG2199">
    <property type="taxonomic scope" value="Bacteria"/>
</dbReference>
<dbReference type="CDD" id="cd01948">
    <property type="entry name" value="EAL"/>
    <property type="match status" value="1"/>
</dbReference>
<dbReference type="InterPro" id="IPR001633">
    <property type="entry name" value="EAL_dom"/>
</dbReference>
<name>E1QE89_DESB2</name>
<dbReference type="HOGENOM" id="CLU_015702_2_0_7"/>
<dbReference type="EMBL" id="CP002085">
    <property type="protein sequence ID" value="ADK83875.1"/>
    <property type="molecule type" value="Genomic_DNA"/>
</dbReference>
<dbReference type="Pfam" id="PF00563">
    <property type="entry name" value="EAL"/>
    <property type="match status" value="1"/>
</dbReference>
<dbReference type="Gene3D" id="3.10.580.10">
    <property type="entry name" value="CBS-domain"/>
    <property type="match status" value="1"/>
</dbReference>
<dbReference type="InterPro" id="IPR000644">
    <property type="entry name" value="CBS_dom"/>
</dbReference>
<dbReference type="SUPFAM" id="SSF141868">
    <property type="entry name" value="EAL domain-like"/>
    <property type="match status" value="1"/>
</dbReference>
<feature type="domain" description="CBS" evidence="4">
    <location>
        <begin position="512"/>
        <end position="572"/>
    </location>
</feature>
<keyword evidence="1" id="KW-0129">CBS domain</keyword>
<dbReference type="CDD" id="cd01949">
    <property type="entry name" value="GGDEF"/>
    <property type="match status" value="1"/>
</dbReference>
<feature type="domain" description="EAL" evidence="2">
    <location>
        <begin position="177"/>
        <end position="427"/>
    </location>
</feature>
<dbReference type="PANTHER" id="PTHR33121">
    <property type="entry name" value="CYCLIC DI-GMP PHOSPHODIESTERASE PDEF"/>
    <property type="match status" value="1"/>
</dbReference>
<dbReference type="GO" id="GO:0071111">
    <property type="term" value="F:cyclic-guanylate-specific phosphodiesterase activity"/>
    <property type="evidence" value="ECO:0007669"/>
    <property type="project" value="InterPro"/>
</dbReference>
<evidence type="ECO:0000259" key="2">
    <source>
        <dbReference type="PROSITE" id="PS50883"/>
    </source>
</evidence>
<dbReference type="AlphaFoldDB" id="E1QE89"/>
<dbReference type="InterPro" id="IPR029787">
    <property type="entry name" value="Nucleotide_cyclase"/>
</dbReference>
<evidence type="ECO:0000313" key="5">
    <source>
        <dbReference type="EMBL" id="ADK83875.1"/>
    </source>
</evidence>
<dbReference type="NCBIfam" id="TIGR00254">
    <property type="entry name" value="GGDEF"/>
    <property type="match status" value="1"/>
</dbReference>
<evidence type="ECO:0000259" key="4">
    <source>
        <dbReference type="PROSITE" id="PS51371"/>
    </source>
</evidence>
<accession>E1QE89</accession>
<reference evidence="5 6" key="1">
    <citation type="journal article" date="2010" name="Stand. Genomic Sci.">
        <title>Complete genome sequence of Desulfarculus baarsii type strain (2st14).</title>
        <authorList>
            <person name="Sun H."/>
            <person name="Spring S."/>
            <person name="Lapidus A."/>
            <person name="Davenport K."/>
            <person name="Del Rio T.G."/>
            <person name="Tice H."/>
            <person name="Nolan M."/>
            <person name="Copeland A."/>
            <person name="Cheng J.F."/>
            <person name="Lucas S."/>
            <person name="Tapia R."/>
            <person name="Goodwin L."/>
            <person name="Pitluck S."/>
            <person name="Ivanova N."/>
            <person name="Pagani I."/>
            <person name="Mavromatis K."/>
            <person name="Ovchinnikova G."/>
            <person name="Pati A."/>
            <person name="Chen A."/>
            <person name="Palaniappan K."/>
            <person name="Hauser L."/>
            <person name="Chang Y.J."/>
            <person name="Jeffries C.D."/>
            <person name="Detter J.C."/>
            <person name="Han C."/>
            <person name="Rohde M."/>
            <person name="Brambilla E."/>
            <person name="Goker M."/>
            <person name="Woyke T."/>
            <person name="Bristow J."/>
            <person name="Eisen J.A."/>
            <person name="Markowitz V."/>
            <person name="Hugenholtz P."/>
            <person name="Kyrpides N.C."/>
            <person name="Klenk H.P."/>
            <person name="Land M."/>
        </authorList>
    </citation>
    <scope>NUCLEOTIDE SEQUENCE [LARGE SCALE GENOMIC DNA]</scope>
    <source>
        <strain evidence="6">ATCC 33931 / DSM 2075 / LMG 7858 / VKM B-1802 / 2st14</strain>
    </source>
</reference>
<sequence>MLYDLIPAARRESGRGLGLGDEAKVFELVMEAAAARRPLGLLLVNIPGFDRFSGIYGTDAAGQIVERLDTILRASAKAQFKENGLIHLGQLGVSQYLLIYAGNGLSQRRMTDRALRLLLDARHRLGQESVRLTGQGLSLEVGCAYLPPEWSESPESDFRRALVKARAVASDLLNQEGLSLLNEFRKLIDEPLVQAVYQPIVDLESGRPLGWEALARGPEGSYFQSPTMMFDFAEEVGSLFRLERACREQAIRGLGGLRPEQKLFVNIHPRTLADPDFRAGQTRKLLRANGLEPANVVFEITERHSIQNFTLFYRTLDHYRSQGFLVAIDDVGTGYSGLSRIANLRPDYIKADMSLVRGIDSNPVQRALLEALVTLADKIGSSVVAEGIETETELTCLAEMGVHYGQGFFLARPANPKPLTDTVIAIRGKRGGEANWKCSIPVRELAEPGPQVHPGAKVRGVKALLDNNPISGVVVVEAGRPVGLVMSHALDRQLGTQYGPALYFDRSVDLLMDRRPLVVDGSQPVEDVAKMAMSRDRFKLYDHIIVTESGRCLGLVSVQKMLDALARVQVEMAKGASPLTGLPGGLTLEREIENHCNGDDPASFIYIDLDHFKAYNDTYGFKSGDAMLRLLAKIAAWAAKRHAGKGHFVGHVGGDDFVVICQPQRAERVCTAVVRCFSRLVKGLYSAEHAAQGYVEAKGRDGRMSRFPLVSVSLGIVDCVGACDLQQIGQRAAETKRWAKSLPGNVWVRDRRRPVSAASPEGQPGVCPPR</sequence>
<dbReference type="SUPFAM" id="SSF55073">
    <property type="entry name" value="Nucleotide cyclase"/>
    <property type="match status" value="1"/>
</dbReference>
<dbReference type="Pfam" id="PF00571">
    <property type="entry name" value="CBS"/>
    <property type="match status" value="1"/>
</dbReference>
<dbReference type="eggNOG" id="COG2200">
    <property type="taxonomic scope" value="Bacteria"/>
</dbReference>
<dbReference type="Pfam" id="PF00990">
    <property type="entry name" value="GGDEF"/>
    <property type="match status" value="1"/>
</dbReference>
<dbReference type="PROSITE" id="PS50883">
    <property type="entry name" value="EAL"/>
    <property type="match status" value="1"/>
</dbReference>
<dbReference type="STRING" id="644282.Deba_0503"/>
<dbReference type="Proteomes" id="UP000009047">
    <property type="component" value="Chromosome"/>
</dbReference>